<dbReference type="NCBIfam" id="NF010738">
    <property type="entry name" value="PRK14140.1"/>
    <property type="match status" value="1"/>
</dbReference>
<dbReference type="Proteomes" id="UP000717995">
    <property type="component" value="Unassembled WGS sequence"/>
</dbReference>
<comment type="similarity">
    <text evidence="1 3 4">Belongs to the GrpE family.</text>
</comment>
<dbReference type="SUPFAM" id="SSF51064">
    <property type="entry name" value="Head domain of nucleotide exchange factor GrpE"/>
    <property type="match status" value="1"/>
</dbReference>
<evidence type="ECO:0000256" key="1">
    <source>
        <dbReference type="ARBA" id="ARBA00009054"/>
    </source>
</evidence>
<comment type="caution">
    <text evidence="6">The sequence shown here is derived from an EMBL/GenBank/DDBJ whole genome shotgun (WGS) entry which is preliminary data.</text>
</comment>
<evidence type="ECO:0000256" key="3">
    <source>
        <dbReference type="HAMAP-Rule" id="MF_01151"/>
    </source>
</evidence>
<dbReference type="InterPro" id="IPR013805">
    <property type="entry name" value="GrpE_CC"/>
</dbReference>
<evidence type="ECO:0000313" key="7">
    <source>
        <dbReference type="Proteomes" id="UP000717995"/>
    </source>
</evidence>
<organism evidence="6 7">
    <name type="scientific">Zestomonas insulae</name>
    <dbReference type="NCBI Taxonomy" id="2809017"/>
    <lineage>
        <taxon>Bacteria</taxon>
        <taxon>Pseudomonadati</taxon>
        <taxon>Pseudomonadota</taxon>
        <taxon>Gammaproteobacteria</taxon>
        <taxon>Pseudomonadales</taxon>
        <taxon>Pseudomonadaceae</taxon>
        <taxon>Zestomonas</taxon>
    </lineage>
</organism>
<dbReference type="CDD" id="cd00446">
    <property type="entry name" value="GrpE"/>
    <property type="match status" value="1"/>
</dbReference>
<dbReference type="PANTHER" id="PTHR21237:SF23">
    <property type="entry name" value="GRPE PROTEIN HOMOLOG, MITOCHONDRIAL"/>
    <property type="match status" value="1"/>
</dbReference>
<comment type="function">
    <text evidence="3">Participates actively in the response to hyperosmotic and heat shock by preventing the aggregation of stress-denatured proteins, in association with DnaK and GrpE. It is the nucleotide exchange factor for DnaK and may function as a thermosensor. Unfolded proteins bind initially to DnaJ; upon interaction with the DnaJ-bound protein, DnaK hydrolyzes its bound ATP, resulting in the formation of a stable complex. GrpE releases ADP from DnaK; ATP binding to DnaK triggers the release of the substrate protein, thus completing the reaction cycle. Several rounds of ATP-dependent interactions between DnaJ, DnaK and GrpE are required for fully efficient folding.</text>
</comment>
<dbReference type="HAMAP" id="MF_01151">
    <property type="entry name" value="GrpE"/>
    <property type="match status" value="1"/>
</dbReference>
<dbReference type="Gene3D" id="3.90.20.20">
    <property type="match status" value="1"/>
</dbReference>
<gene>
    <name evidence="3 6" type="primary">grpE</name>
    <name evidence="6" type="ORF">JQX08_20230</name>
</gene>
<keyword evidence="3" id="KW-0346">Stress response</keyword>
<comment type="subunit">
    <text evidence="3">Homodimer.</text>
</comment>
<protein>
    <recommendedName>
        <fullName evidence="3">Protein GrpE</fullName>
    </recommendedName>
    <alternativeName>
        <fullName evidence="3">HSP-70 cofactor</fullName>
    </alternativeName>
</protein>
<comment type="subcellular location">
    <subcellularLocation>
        <location evidence="3">Cytoplasm</location>
    </subcellularLocation>
</comment>
<dbReference type="NCBIfam" id="NF010737">
    <property type="entry name" value="PRK14139.1"/>
    <property type="match status" value="1"/>
</dbReference>
<dbReference type="SUPFAM" id="SSF58014">
    <property type="entry name" value="Coiled-coil domain of nucleotide exchange factor GrpE"/>
    <property type="match status" value="1"/>
</dbReference>
<keyword evidence="5" id="KW-0175">Coiled coil</keyword>
<dbReference type="NCBIfam" id="NF010748">
    <property type="entry name" value="PRK14150.1"/>
    <property type="match status" value="1"/>
</dbReference>
<dbReference type="EMBL" id="JAFEUP010000006">
    <property type="protein sequence ID" value="MBM7063052.1"/>
    <property type="molecule type" value="Genomic_DNA"/>
</dbReference>
<name>A0ABS2IM27_9GAMM</name>
<accession>A0ABS2IM27</accession>
<keyword evidence="7" id="KW-1185">Reference proteome</keyword>
<dbReference type="Gene3D" id="2.30.22.10">
    <property type="entry name" value="Head domain of nucleotide exchange factor GrpE"/>
    <property type="match status" value="1"/>
</dbReference>
<feature type="coiled-coil region" evidence="5">
    <location>
        <begin position="23"/>
        <end position="50"/>
    </location>
</feature>
<proteinExistence type="inferred from homology"/>
<dbReference type="InterPro" id="IPR009012">
    <property type="entry name" value="GrpE_head"/>
</dbReference>
<evidence type="ECO:0000256" key="2">
    <source>
        <dbReference type="ARBA" id="ARBA00023186"/>
    </source>
</evidence>
<dbReference type="PRINTS" id="PR00773">
    <property type="entry name" value="GRPEPROTEIN"/>
</dbReference>
<dbReference type="PANTHER" id="PTHR21237">
    <property type="entry name" value="GRPE PROTEIN"/>
    <property type="match status" value="1"/>
</dbReference>
<dbReference type="InterPro" id="IPR000740">
    <property type="entry name" value="GrpE"/>
</dbReference>
<sequence length="189" mass="20784">MADEQNLDTPVTDENLAPEAAAGGDLAARVQALEEQLAAAQDQSLRVAADLQNVRRRAEQDVEKAHKFALEKFANDLLPVVDSLERGLELSSNSDESIKAVREGMELTLKLLLDTLKRYQIEAVDPHGQPFNPEHHQAMAMEESTHVEPNSVLKVFQKGYLLNGRLMRPAMVVVSKAPANVPPSIDEQA</sequence>
<reference evidence="6 7" key="1">
    <citation type="submission" date="2021-02" db="EMBL/GenBank/DDBJ databases">
        <authorList>
            <person name="Lee D.-H."/>
        </authorList>
    </citation>
    <scope>NUCLEOTIDE SEQUENCE [LARGE SCALE GENOMIC DNA]</scope>
    <source>
        <strain evidence="6 7">UL073</strain>
    </source>
</reference>
<dbReference type="RefSeq" id="WP_205350226.1">
    <property type="nucleotide sequence ID" value="NZ_JAFEUP010000006.1"/>
</dbReference>
<keyword evidence="2 3" id="KW-0143">Chaperone</keyword>
<evidence type="ECO:0000313" key="6">
    <source>
        <dbReference type="EMBL" id="MBM7063052.1"/>
    </source>
</evidence>
<evidence type="ECO:0000256" key="4">
    <source>
        <dbReference type="RuleBase" id="RU004478"/>
    </source>
</evidence>
<dbReference type="Pfam" id="PF01025">
    <property type="entry name" value="GrpE"/>
    <property type="match status" value="1"/>
</dbReference>
<dbReference type="NCBIfam" id="NF010749">
    <property type="entry name" value="PRK14151.1"/>
    <property type="match status" value="1"/>
</dbReference>
<keyword evidence="3" id="KW-0963">Cytoplasm</keyword>
<evidence type="ECO:0000256" key="5">
    <source>
        <dbReference type="SAM" id="Coils"/>
    </source>
</evidence>